<protein>
    <submittedName>
        <fullName evidence="2">Uncharacterized protein</fullName>
    </submittedName>
</protein>
<evidence type="ECO:0000313" key="3">
    <source>
        <dbReference type="Proteomes" id="UP001295684"/>
    </source>
</evidence>
<feature type="compositionally biased region" description="Basic residues" evidence="1">
    <location>
        <begin position="466"/>
        <end position="493"/>
    </location>
</feature>
<gene>
    <name evidence="2" type="ORF">ECRASSUSDP1_LOCUS27626</name>
</gene>
<evidence type="ECO:0000256" key="1">
    <source>
        <dbReference type="SAM" id="MobiDB-lite"/>
    </source>
</evidence>
<organism evidence="2 3">
    <name type="scientific">Euplotes crassus</name>
    <dbReference type="NCBI Taxonomy" id="5936"/>
    <lineage>
        <taxon>Eukaryota</taxon>
        <taxon>Sar</taxon>
        <taxon>Alveolata</taxon>
        <taxon>Ciliophora</taxon>
        <taxon>Intramacronucleata</taxon>
        <taxon>Spirotrichea</taxon>
        <taxon>Hypotrichia</taxon>
        <taxon>Euplotida</taxon>
        <taxon>Euplotidae</taxon>
        <taxon>Moneuplotes</taxon>
    </lineage>
</organism>
<dbReference type="Proteomes" id="UP001295684">
    <property type="component" value="Unassembled WGS sequence"/>
</dbReference>
<reference evidence="2" key="1">
    <citation type="submission" date="2023-07" db="EMBL/GenBank/DDBJ databases">
        <authorList>
            <consortium name="AG Swart"/>
            <person name="Singh M."/>
            <person name="Singh A."/>
            <person name="Seah K."/>
            <person name="Emmerich C."/>
        </authorList>
    </citation>
    <scope>NUCLEOTIDE SEQUENCE</scope>
    <source>
        <strain evidence="2">DP1</strain>
    </source>
</reference>
<keyword evidence="3" id="KW-1185">Reference proteome</keyword>
<dbReference type="EMBL" id="CAMPGE010028507">
    <property type="protein sequence ID" value="CAI2386027.1"/>
    <property type="molecule type" value="Genomic_DNA"/>
</dbReference>
<comment type="caution">
    <text evidence="2">The sequence shown here is derived from an EMBL/GenBank/DDBJ whole genome shotgun (WGS) entry which is preliminary data.</text>
</comment>
<proteinExistence type="predicted"/>
<sequence>MYCSPNRSLIGQGGTNPEILKFGHNSDKTSARRRKCSLTYVQAQALHRLPTAALSSLGRNKYKISVERSEGFRIKNVLPLKFMRKDRQEIASSKTPCNRYLKPSKVGRSLDPTGSFDSFYTPSSIQARKKERLESLFKEGRKFETIKYHYEENKAHDSPWKHITEFILNCDTSKIREQKLDHKFPFFYEDASKGWCSRKLHKNSKMKPLVSQKSAVMGGIHSPLENNRKSEKLGKIKEKTIAEEQGNTKEPTLKLNLNKLDEISSSISKTLITDRAFPRQKAKNHLLDKRWKHLLSRMKGHNKLCKNRCEQKKCNETQDFPVPQKKFLDDATIKSLQRFPVCNRSRSVMDQNSRQEPTHHNKEPIKLIKMNTEKFTTISKLNKKFMSKIVANAGPRNTDRILMEFKPLPSFKIPKKKKINPTKSQKLYSEGSTLNFSTDPYLYPPRTRSKRKDFSKAYASMITYEKKKRFNSPKSKSLKSQKKRSQPRQGKKGLKLDKEKIQTWLDQKCRMMV</sequence>
<accession>A0AAD1YAH0</accession>
<dbReference type="AlphaFoldDB" id="A0AAD1YAH0"/>
<feature type="region of interest" description="Disordered" evidence="1">
    <location>
        <begin position="466"/>
        <end position="497"/>
    </location>
</feature>
<name>A0AAD1YAH0_EUPCR</name>
<evidence type="ECO:0000313" key="2">
    <source>
        <dbReference type="EMBL" id="CAI2386027.1"/>
    </source>
</evidence>